<gene>
    <name evidence="1" type="ORF">LCGC14_3136630</name>
</gene>
<dbReference type="EMBL" id="LAZR01068629">
    <property type="protein sequence ID" value="KKK49282.1"/>
    <property type="molecule type" value="Genomic_DNA"/>
</dbReference>
<name>A0A0F8VY52_9ZZZZ</name>
<protein>
    <submittedName>
        <fullName evidence="1">Uncharacterized protein</fullName>
    </submittedName>
</protein>
<accession>A0A0F8VY52</accession>
<proteinExistence type="predicted"/>
<comment type="caution">
    <text evidence="1">The sequence shown here is derived from an EMBL/GenBank/DDBJ whole genome shotgun (WGS) entry which is preliminary data.</text>
</comment>
<reference evidence="1" key="1">
    <citation type="journal article" date="2015" name="Nature">
        <title>Complex archaea that bridge the gap between prokaryotes and eukaryotes.</title>
        <authorList>
            <person name="Spang A."/>
            <person name="Saw J.H."/>
            <person name="Jorgensen S.L."/>
            <person name="Zaremba-Niedzwiedzka K."/>
            <person name="Martijn J."/>
            <person name="Lind A.E."/>
            <person name="van Eijk R."/>
            <person name="Schleper C."/>
            <person name="Guy L."/>
            <person name="Ettema T.J."/>
        </authorList>
    </citation>
    <scope>NUCLEOTIDE SEQUENCE</scope>
</reference>
<organism evidence="1">
    <name type="scientific">marine sediment metagenome</name>
    <dbReference type="NCBI Taxonomy" id="412755"/>
    <lineage>
        <taxon>unclassified sequences</taxon>
        <taxon>metagenomes</taxon>
        <taxon>ecological metagenomes</taxon>
    </lineage>
</organism>
<evidence type="ECO:0000313" key="1">
    <source>
        <dbReference type="EMBL" id="KKK49282.1"/>
    </source>
</evidence>
<dbReference type="AlphaFoldDB" id="A0A0F8VY52"/>
<sequence>MTTKVAGAGFLGEKLVGNIDFFTVTVYTEGGVGGPGMPFFNTGVVATRDELVEAGSLSDSTLSATNSVTITNPTGAFGDKANADTVYTADAAYDLAYAQQRNLDLMIEIISQKAQPILMSDTSTVVLAANVFLGAGSTINHEGTVFRFAVEHTAVFADVPNGSGNPLASDLKAVGLTELLDDLGDKLRLEGAEPSGGDTFDSDVGGSTDNFAIVFSGSL</sequence>